<dbReference type="Gene3D" id="3.30.750.44">
    <property type="match status" value="1"/>
</dbReference>
<protein>
    <submittedName>
        <fullName evidence="2">Peptidase S41-like protein</fullName>
    </submittedName>
</protein>
<dbReference type="InterPro" id="IPR029045">
    <property type="entry name" value="ClpP/crotonase-like_dom_sf"/>
</dbReference>
<reference evidence="2 3" key="1">
    <citation type="submission" date="2018-03" db="EMBL/GenBank/DDBJ databases">
        <title>Genomic Encyclopedia of Archaeal and Bacterial Type Strains, Phase II (KMG-II): from individual species to whole genera.</title>
        <authorList>
            <person name="Goeker M."/>
        </authorList>
    </citation>
    <scope>NUCLEOTIDE SEQUENCE [LARGE SCALE GENOMIC DNA]</scope>
    <source>
        <strain evidence="2 3">DSM 100673</strain>
    </source>
</reference>
<accession>A0A2P8F7P2</accession>
<organism evidence="2 3">
    <name type="scientific">Shimia abyssi</name>
    <dbReference type="NCBI Taxonomy" id="1662395"/>
    <lineage>
        <taxon>Bacteria</taxon>
        <taxon>Pseudomonadati</taxon>
        <taxon>Pseudomonadota</taxon>
        <taxon>Alphaproteobacteria</taxon>
        <taxon>Rhodobacterales</taxon>
        <taxon>Roseobacteraceae</taxon>
    </lineage>
</organism>
<comment type="caution">
    <text evidence="2">The sequence shown here is derived from an EMBL/GenBank/DDBJ whole genome shotgun (WGS) entry which is preliminary data.</text>
</comment>
<dbReference type="PANTHER" id="PTHR32060">
    <property type="entry name" value="TAIL-SPECIFIC PROTEASE"/>
    <property type="match status" value="1"/>
</dbReference>
<dbReference type="Proteomes" id="UP000240418">
    <property type="component" value="Unassembled WGS sequence"/>
</dbReference>
<dbReference type="GO" id="GO:0004175">
    <property type="term" value="F:endopeptidase activity"/>
    <property type="evidence" value="ECO:0007669"/>
    <property type="project" value="TreeGrafter"/>
</dbReference>
<dbReference type="Pfam" id="PF03572">
    <property type="entry name" value="Peptidase_S41"/>
    <property type="match status" value="1"/>
</dbReference>
<dbReference type="OrthoDB" id="9758793at2"/>
<evidence type="ECO:0000313" key="2">
    <source>
        <dbReference type="EMBL" id="PSL17745.1"/>
    </source>
</evidence>
<dbReference type="CDD" id="cd06567">
    <property type="entry name" value="Peptidase_S41"/>
    <property type="match status" value="1"/>
</dbReference>
<dbReference type="PANTHER" id="PTHR32060:SF22">
    <property type="entry name" value="CARBOXYL-TERMINAL-PROCESSING PEPTIDASE 3, CHLOROPLASTIC"/>
    <property type="match status" value="1"/>
</dbReference>
<feature type="domain" description="Tail specific protease" evidence="1">
    <location>
        <begin position="127"/>
        <end position="353"/>
    </location>
</feature>
<sequence length="375" mass="40569">MNSATKPLGFLSLSAPSRVPDVPLASNSSRWIDRRSFLGALSATCLAMISGPTAASPNDYRQSISIILDIFERYFFDPTWMTSQQAHSLFSELMELAETSQDPERLCLDFEQTFKRIGLSHVTLSVRQRSAAALGRHFDSMQVGPEAVALEWDHQVACLSVRTFMGQDTGLRITAAFEDIASRGAKGLIIDLRDNPGGAFAMRHLVGHSISDGADAGVLLGRGWSRDSVLMPKRTQIEALEPWHGASVVSLWNHLATHAVTRVHFLPMQPMFHGPIAILINGQTQSASELVAEVLRSVRGAVLIGDTSAGALLIQQPFDVGDQFTLSLPVADYISHGSGRIEGVGLVPDINASDQDAISVASSSLPEMRNIEGKL</sequence>
<proteinExistence type="predicted"/>
<evidence type="ECO:0000313" key="3">
    <source>
        <dbReference type="Proteomes" id="UP000240418"/>
    </source>
</evidence>
<name>A0A2P8F7P2_9RHOB</name>
<evidence type="ECO:0000259" key="1">
    <source>
        <dbReference type="SMART" id="SM00245"/>
    </source>
</evidence>
<dbReference type="GO" id="GO:0008236">
    <property type="term" value="F:serine-type peptidase activity"/>
    <property type="evidence" value="ECO:0007669"/>
    <property type="project" value="InterPro"/>
</dbReference>
<dbReference type="SMART" id="SM00245">
    <property type="entry name" value="TSPc"/>
    <property type="match status" value="1"/>
</dbReference>
<gene>
    <name evidence="2" type="ORF">CLV88_11592</name>
</gene>
<dbReference type="GO" id="GO:0006508">
    <property type="term" value="P:proteolysis"/>
    <property type="evidence" value="ECO:0007669"/>
    <property type="project" value="InterPro"/>
</dbReference>
<keyword evidence="3" id="KW-1185">Reference proteome</keyword>
<dbReference type="EMBL" id="PYGJ01000015">
    <property type="protein sequence ID" value="PSL17745.1"/>
    <property type="molecule type" value="Genomic_DNA"/>
</dbReference>
<dbReference type="AlphaFoldDB" id="A0A2P8F7P2"/>
<dbReference type="InterPro" id="IPR005151">
    <property type="entry name" value="Tail-specific_protease"/>
</dbReference>
<dbReference type="Gene3D" id="3.90.226.10">
    <property type="entry name" value="2-enoyl-CoA Hydratase, Chain A, domain 1"/>
    <property type="match status" value="1"/>
</dbReference>
<dbReference type="SUPFAM" id="SSF52096">
    <property type="entry name" value="ClpP/crotonase"/>
    <property type="match status" value="1"/>
</dbReference>